<name>D0P0C1_PHYIT</name>
<protein>
    <submittedName>
        <fullName evidence="1">Uncharacterized protein</fullName>
    </submittedName>
</protein>
<keyword evidence="2" id="KW-1185">Reference proteome</keyword>
<gene>
    <name evidence="1" type="ORF">PITG_19542</name>
</gene>
<sequence length="102" mass="11677">MKEGSANERLSGELHARKDREARFLLCTAAKRNFSARQFKSELNLAVSARTIQRVLFNADQATPSWWTVGNGVAGHQIRRKDNSNDYVSESLLRFAHLPLWY</sequence>
<dbReference type="EMBL" id="DS028215">
    <property type="protein sequence ID" value="EEY70284.1"/>
    <property type="molecule type" value="Genomic_DNA"/>
</dbReference>
<evidence type="ECO:0000313" key="1">
    <source>
        <dbReference type="EMBL" id="EEY70284.1"/>
    </source>
</evidence>
<dbReference type="Proteomes" id="UP000006643">
    <property type="component" value="Unassembled WGS sequence"/>
</dbReference>
<dbReference type="RefSeq" id="XP_002996940.1">
    <property type="nucleotide sequence ID" value="XM_002996894.1"/>
</dbReference>
<dbReference type="GeneID" id="9467140"/>
<organism evidence="1 2">
    <name type="scientific">Phytophthora infestans (strain T30-4)</name>
    <name type="common">Potato late blight agent</name>
    <dbReference type="NCBI Taxonomy" id="403677"/>
    <lineage>
        <taxon>Eukaryota</taxon>
        <taxon>Sar</taxon>
        <taxon>Stramenopiles</taxon>
        <taxon>Oomycota</taxon>
        <taxon>Peronosporomycetes</taxon>
        <taxon>Peronosporales</taxon>
        <taxon>Peronosporaceae</taxon>
        <taxon>Phytophthora</taxon>
    </lineage>
</organism>
<dbReference type="VEuPathDB" id="FungiDB:PITG_19542"/>
<reference evidence="2" key="1">
    <citation type="journal article" date="2009" name="Nature">
        <title>Genome sequence and analysis of the Irish potato famine pathogen Phytophthora infestans.</title>
        <authorList>
            <consortium name="The Broad Institute Genome Sequencing Platform"/>
            <person name="Haas B.J."/>
            <person name="Kamoun S."/>
            <person name="Zody M.C."/>
            <person name="Jiang R.H."/>
            <person name="Handsaker R.E."/>
            <person name="Cano L.M."/>
            <person name="Grabherr M."/>
            <person name="Kodira C.D."/>
            <person name="Raffaele S."/>
            <person name="Torto-Alalibo T."/>
            <person name="Bozkurt T.O."/>
            <person name="Ah-Fong A.M."/>
            <person name="Alvarado L."/>
            <person name="Anderson V.L."/>
            <person name="Armstrong M.R."/>
            <person name="Avrova A."/>
            <person name="Baxter L."/>
            <person name="Beynon J."/>
            <person name="Boevink P.C."/>
            <person name="Bollmann S.R."/>
            <person name="Bos J.I."/>
            <person name="Bulone V."/>
            <person name="Cai G."/>
            <person name="Cakir C."/>
            <person name="Carrington J.C."/>
            <person name="Chawner M."/>
            <person name="Conti L."/>
            <person name="Costanzo S."/>
            <person name="Ewan R."/>
            <person name="Fahlgren N."/>
            <person name="Fischbach M.A."/>
            <person name="Fugelstad J."/>
            <person name="Gilroy E.M."/>
            <person name="Gnerre S."/>
            <person name="Green P.J."/>
            <person name="Grenville-Briggs L.J."/>
            <person name="Griffith J."/>
            <person name="Grunwald N.J."/>
            <person name="Horn K."/>
            <person name="Horner N.R."/>
            <person name="Hu C.H."/>
            <person name="Huitema E."/>
            <person name="Jeong D.H."/>
            <person name="Jones A.M."/>
            <person name="Jones J.D."/>
            <person name="Jones R.W."/>
            <person name="Karlsson E.K."/>
            <person name="Kunjeti S.G."/>
            <person name="Lamour K."/>
            <person name="Liu Z."/>
            <person name="Ma L."/>
            <person name="Maclean D."/>
            <person name="Chibucos M.C."/>
            <person name="McDonald H."/>
            <person name="McWalters J."/>
            <person name="Meijer H.J."/>
            <person name="Morgan W."/>
            <person name="Morris P.F."/>
            <person name="Munro C.A."/>
            <person name="O'Neill K."/>
            <person name="Ospina-Giraldo M."/>
            <person name="Pinzon A."/>
            <person name="Pritchard L."/>
            <person name="Ramsahoye B."/>
            <person name="Ren Q."/>
            <person name="Restrepo S."/>
            <person name="Roy S."/>
            <person name="Sadanandom A."/>
            <person name="Savidor A."/>
            <person name="Schornack S."/>
            <person name="Schwartz D.C."/>
            <person name="Schumann U.D."/>
            <person name="Schwessinger B."/>
            <person name="Seyer L."/>
            <person name="Sharpe T."/>
            <person name="Silvar C."/>
            <person name="Song J."/>
            <person name="Studholme D.J."/>
            <person name="Sykes S."/>
            <person name="Thines M."/>
            <person name="van de Vondervoort P.J."/>
            <person name="Phuntumart V."/>
            <person name="Wawra S."/>
            <person name="Weide R."/>
            <person name="Win J."/>
            <person name="Young C."/>
            <person name="Zhou S."/>
            <person name="Fry W."/>
            <person name="Meyers B.C."/>
            <person name="van West P."/>
            <person name="Ristaino J."/>
            <person name="Govers F."/>
            <person name="Birch P.R."/>
            <person name="Whisson S.C."/>
            <person name="Judelson H.S."/>
            <person name="Nusbaum C."/>
        </authorList>
    </citation>
    <scope>NUCLEOTIDE SEQUENCE [LARGE SCALE GENOMIC DNA]</scope>
    <source>
        <strain evidence="2">T30-4</strain>
    </source>
</reference>
<accession>D0P0C1</accession>
<dbReference type="InParanoid" id="D0P0C1"/>
<dbReference type="KEGG" id="pif:PITG_19542"/>
<dbReference type="OrthoDB" id="121441at2759"/>
<dbReference type="HOGENOM" id="CLU_2282956_0_0_1"/>
<dbReference type="AlphaFoldDB" id="D0P0C1"/>
<evidence type="ECO:0000313" key="2">
    <source>
        <dbReference type="Proteomes" id="UP000006643"/>
    </source>
</evidence>
<proteinExistence type="predicted"/>